<comment type="caution">
    <text evidence="2">The sequence shown here is derived from an EMBL/GenBank/DDBJ whole genome shotgun (WGS) entry which is preliminary data.</text>
</comment>
<dbReference type="PROSITE" id="PS00409">
    <property type="entry name" value="PROKAR_NTER_METHYL"/>
    <property type="match status" value="1"/>
</dbReference>
<evidence type="ECO:0000256" key="1">
    <source>
        <dbReference type="SAM" id="Phobius"/>
    </source>
</evidence>
<name>A0A369XLS6_9PROT</name>
<dbReference type="AlphaFoldDB" id="A0A369XLS6"/>
<sequence>MNAMKSLSTRPPTTPVLHRGFTLVEVMVAMVIGMLGLIIMMQVFSAAEGQRRATTGSGDAQSNGAMALYALQRDIRQGGYGFNAVNTFGCPLALPAPASRTLAQLAPVIINPPTADVPAGDANTDTLLIAYGNNEGPPEGDVITAVNGLQLAVQAATNYRQNDRVVAAPSAPTAGCALTLTDVSAPPTPPNVPVRDATGAVDGGTLFNLGANPRFLAYAIRGGNLTVCDYLAFDCSSAANYIAIANNIVSLRAQYGHASTDVSGVDVWDQQTPPLTTDPPIAAPTTATEFACLWARTSALRIAIVARNSQLERDQITAVAPLWAGSAGAALTLSGRANWQNYRYKVFETIIPIRNLPWMGTCT</sequence>
<gene>
    <name evidence="2" type="ORF">DVS81_08030</name>
</gene>
<evidence type="ECO:0000313" key="2">
    <source>
        <dbReference type="EMBL" id="RDE51081.1"/>
    </source>
</evidence>
<feature type="transmembrane region" description="Helical" evidence="1">
    <location>
        <begin position="21"/>
        <end position="44"/>
    </location>
</feature>
<keyword evidence="1" id="KW-1133">Transmembrane helix</keyword>
<proteinExistence type="predicted"/>
<dbReference type="Proteomes" id="UP000253831">
    <property type="component" value="Unassembled WGS sequence"/>
</dbReference>
<dbReference type="GO" id="GO:0043683">
    <property type="term" value="P:type IV pilus assembly"/>
    <property type="evidence" value="ECO:0007669"/>
    <property type="project" value="InterPro"/>
</dbReference>
<dbReference type="InterPro" id="IPR012902">
    <property type="entry name" value="N_methyl_site"/>
</dbReference>
<reference evidence="2 3" key="1">
    <citation type="submission" date="2018-05" db="EMBL/GenBank/DDBJ databases">
        <title>Integrated omic analyses show evidence that a Ca. Accumulibacter phosphatis strain performs denitrification under micro-aerobic conditions.</title>
        <authorList>
            <person name="Camejo P.Y."/>
            <person name="Katherine M.D."/>
            <person name="Daniel N.R."/>
        </authorList>
    </citation>
    <scope>NUCLEOTIDE SEQUENCE [LARGE SCALE GENOMIC DNA]</scope>
    <source>
        <strain evidence="2">UW-LDO-IC</strain>
    </source>
</reference>
<dbReference type="EMBL" id="QPGA01000011">
    <property type="protein sequence ID" value="RDE51081.1"/>
    <property type="molecule type" value="Genomic_DNA"/>
</dbReference>
<dbReference type="NCBIfam" id="TIGR02532">
    <property type="entry name" value="IV_pilin_GFxxxE"/>
    <property type="match status" value="1"/>
</dbReference>
<protein>
    <submittedName>
        <fullName evidence="2">Prepilin-type N-terminal cleavage/methylation domain-containing protein</fullName>
    </submittedName>
</protein>
<dbReference type="Pfam" id="PF16074">
    <property type="entry name" value="PilW"/>
    <property type="match status" value="1"/>
</dbReference>
<organism evidence="2 3">
    <name type="scientific">Candidatus Accumulibacter meliphilus</name>
    <dbReference type="NCBI Taxonomy" id="2211374"/>
    <lineage>
        <taxon>Bacteria</taxon>
        <taxon>Pseudomonadati</taxon>
        <taxon>Pseudomonadota</taxon>
        <taxon>Betaproteobacteria</taxon>
        <taxon>Candidatus Accumulibacter</taxon>
    </lineage>
</organism>
<accession>A0A369XLS6</accession>
<keyword evidence="1" id="KW-0812">Transmembrane</keyword>
<evidence type="ECO:0000313" key="3">
    <source>
        <dbReference type="Proteomes" id="UP000253831"/>
    </source>
</evidence>
<keyword evidence="1" id="KW-0472">Membrane</keyword>
<dbReference type="Pfam" id="PF07963">
    <property type="entry name" value="N_methyl"/>
    <property type="match status" value="1"/>
</dbReference>
<dbReference type="InterPro" id="IPR032092">
    <property type="entry name" value="PilW"/>
</dbReference>